<dbReference type="Pfam" id="PF00664">
    <property type="entry name" value="ABC_membrane"/>
    <property type="match status" value="1"/>
</dbReference>
<organism evidence="11 12">
    <name type="scientific">Mycobacterium attenuatum</name>
    <dbReference type="NCBI Taxonomy" id="2341086"/>
    <lineage>
        <taxon>Bacteria</taxon>
        <taxon>Bacillati</taxon>
        <taxon>Actinomycetota</taxon>
        <taxon>Actinomycetes</taxon>
        <taxon>Mycobacteriales</taxon>
        <taxon>Mycobacteriaceae</taxon>
        <taxon>Mycobacterium</taxon>
    </lineage>
</organism>
<dbReference type="InterPro" id="IPR003593">
    <property type="entry name" value="AAA+_ATPase"/>
</dbReference>
<dbReference type="InterPro" id="IPR027417">
    <property type="entry name" value="P-loop_NTPase"/>
</dbReference>
<keyword evidence="7 8" id="KW-0472">Membrane</keyword>
<feature type="transmembrane region" description="Helical" evidence="8">
    <location>
        <begin position="45"/>
        <end position="70"/>
    </location>
</feature>
<dbReference type="InterPro" id="IPR039421">
    <property type="entry name" value="Type_1_exporter"/>
</dbReference>
<dbReference type="SUPFAM" id="SSF90123">
    <property type="entry name" value="ABC transporter transmembrane region"/>
    <property type="match status" value="1"/>
</dbReference>
<dbReference type="CDD" id="cd18543">
    <property type="entry name" value="ABC_6TM_Rv0194_D1_like"/>
    <property type="match status" value="1"/>
</dbReference>
<keyword evidence="5 11" id="KW-0067">ATP-binding</keyword>
<evidence type="ECO:0000256" key="5">
    <source>
        <dbReference type="ARBA" id="ARBA00022840"/>
    </source>
</evidence>
<feature type="transmembrane region" description="Helical" evidence="8">
    <location>
        <begin position="82"/>
        <end position="102"/>
    </location>
</feature>
<dbReference type="PROSITE" id="PS50893">
    <property type="entry name" value="ABC_TRANSPORTER_2"/>
    <property type="match status" value="1"/>
</dbReference>
<evidence type="ECO:0000256" key="1">
    <source>
        <dbReference type="ARBA" id="ARBA00004651"/>
    </source>
</evidence>
<keyword evidence="11" id="KW-0378">Hydrolase</keyword>
<dbReference type="GO" id="GO:0005524">
    <property type="term" value="F:ATP binding"/>
    <property type="evidence" value="ECO:0007669"/>
    <property type="project" value="UniProtKB-KW"/>
</dbReference>
<evidence type="ECO:0000313" key="11">
    <source>
        <dbReference type="EMBL" id="VBA42315.1"/>
    </source>
</evidence>
<dbReference type="PANTHER" id="PTHR43394:SF1">
    <property type="entry name" value="ATP-BINDING CASSETTE SUB-FAMILY B MEMBER 10, MITOCHONDRIAL"/>
    <property type="match status" value="1"/>
</dbReference>
<keyword evidence="3 8" id="KW-0812">Transmembrane</keyword>
<accession>A0A498QCY0</accession>
<dbReference type="EMBL" id="UPHP01000121">
    <property type="protein sequence ID" value="VBA42315.1"/>
    <property type="molecule type" value="Genomic_DNA"/>
</dbReference>
<dbReference type="GO" id="GO:0015421">
    <property type="term" value="F:ABC-type oligopeptide transporter activity"/>
    <property type="evidence" value="ECO:0007669"/>
    <property type="project" value="TreeGrafter"/>
</dbReference>
<feature type="transmembrane region" description="Helical" evidence="8">
    <location>
        <begin position="269"/>
        <end position="293"/>
    </location>
</feature>
<evidence type="ECO:0000256" key="8">
    <source>
        <dbReference type="SAM" id="Phobius"/>
    </source>
</evidence>
<gene>
    <name evidence="11" type="ORF">LAUMK136_04511</name>
</gene>
<evidence type="ECO:0000256" key="4">
    <source>
        <dbReference type="ARBA" id="ARBA00022741"/>
    </source>
</evidence>
<evidence type="ECO:0000256" key="6">
    <source>
        <dbReference type="ARBA" id="ARBA00022989"/>
    </source>
</evidence>
<keyword evidence="12" id="KW-1185">Reference proteome</keyword>
<dbReference type="SMART" id="SM00382">
    <property type="entry name" value="AAA"/>
    <property type="match status" value="1"/>
</dbReference>
<feature type="transmembrane region" description="Helical" evidence="8">
    <location>
        <begin position="156"/>
        <end position="176"/>
    </location>
</feature>
<dbReference type="PROSITE" id="PS00211">
    <property type="entry name" value="ABC_TRANSPORTER_1"/>
    <property type="match status" value="1"/>
</dbReference>
<dbReference type="GO" id="GO:0016887">
    <property type="term" value="F:ATP hydrolysis activity"/>
    <property type="evidence" value="ECO:0007669"/>
    <property type="project" value="InterPro"/>
</dbReference>
<feature type="domain" description="ABC transporter" evidence="9">
    <location>
        <begin position="360"/>
        <end position="587"/>
    </location>
</feature>
<feature type="transmembrane region" description="Helical" evidence="8">
    <location>
        <begin position="299"/>
        <end position="323"/>
    </location>
</feature>
<sequence>MGEARCTRGAATRSAPDIAAAPEHRRAATDLQRLLRYLVPYRTRWIVIVTAATASLVATVGIPIMTRAVIDGPVRHHDQRGLWVLGTAALGLGLSEAGLLFIRRWLTAHATMGVEADIRRDLHARLQILPMSFHQKWQSGQLVSRIMNDLATIRDLLSFGAVFMMLNLLQITVVTLCLLVMYWPLGVVVLGSIVPIVATVLHYQGEFTQLSRHVQDQTGHVATQVEESTLGRDAVLAFGREDQVYDQFDSEITTLYCVGRRKVSVAAKFWTLLEVIPNVALIVLLGFGAYAVGHGLVTIGTLAAFITMTLSLVWPVTAMGFLLSMTQEAMTAANRIAEIFDAPAEIEDGELPGSAPRGRLELRDVGFRVPGAGGDRWLLRHVTLSLEPGETLALVGCTGSGKSLLTALLSRIYDVSEGRIMLDGRDIREWSLPAVRGLVCPVFEDPTVFSMSVAENIRLGRPAADDATVAEAIELAGAQFVYGLPFGLDTRIGEQGMRLSAGQRQRLCIARALVAAPALLVVDDASPAADVLPRTLRGISTVVVARRVSTVQLADRVALLQDGTITHIGSHAELYAQLPRYRRLLDDIDCPASAFTSALVKQP</sequence>
<dbReference type="InterPro" id="IPR036640">
    <property type="entry name" value="ABC1_TM_sf"/>
</dbReference>
<reference evidence="11 12" key="1">
    <citation type="submission" date="2018-09" db="EMBL/GenBank/DDBJ databases">
        <authorList>
            <person name="Tagini F."/>
        </authorList>
    </citation>
    <scope>NUCLEOTIDE SEQUENCE [LARGE SCALE GENOMIC DNA]</scope>
    <source>
        <strain evidence="11 12">MK136</strain>
    </source>
</reference>
<evidence type="ECO:0000256" key="3">
    <source>
        <dbReference type="ARBA" id="ARBA00022692"/>
    </source>
</evidence>
<dbReference type="GO" id="GO:0005886">
    <property type="term" value="C:plasma membrane"/>
    <property type="evidence" value="ECO:0007669"/>
    <property type="project" value="UniProtKB-SubCell"/>
</dbReference>
<dbReference type="InterPro" id="IPR011527">
    <property type="entry name" value="ABC1_TM_dom"/>
</dbReference>
<proteinExistence type="predicted"/>
<feature type="domain" description="ABC transmembrane type-1" evidence="10">
    <location>
        <begin position="46"/>
        <end position="328"/>
    </location>
</feature>
<dbReference type="RefSeq" id="WP_244605087.1">
    <property type="nucleotide sequence ID" value="NZ_UPHP01000121.1"/>
</dbReference>
<dbReference type="InterPro" id="IPR017871">
    <property type="entry name" value="ABC_transporter-like_CS"/>
</dbReference>
<comment type="subcellular location">
    <subcellularLocation>
        <location evidence="1">Cell membrane</location>
        <topology evidence="1">Multi-pass membrane protein</topology>
    </subcellularLocation>
</comment>
<evidence type="ECO:0000259" key="10">
    <source>
        <dbReference type="PROSITE" id="PS50929"/>
    </source>
</evidence>
<dbReference type="PROSITE" id="PS50929">
    <property type="entry name" value="ABC_TM1F"/>
    <property type="match status" value="1"/>
</dbReference>
<dbReference type="InterPro" id="IPR003439">
    <property type="entry name" value="ABC_transporter-like_ATP-bd"/>
</dbReference>
<protein>
    <submittedName>
        <fullName evidence="11">Multidrug export ATP-binding/permease protein</fullName>
        <ecNumber evidence="11">3.6.3.-</ecNumber>
    </submittedName>
</protein>
<dbReference type="PANTHER" id="PTHR43394">
    <property type="entry name" value="ATP-DEPENDENT PERMEASE MDL1, MITOCHONDRIAL"/>
    <property type="match status" value="1"/>
</dbReference>
<name>A0A498QCY0_9MYCO</name>
<evidence type="ECO:0000256" key="7">
    <source>
        <dbReference type="ARBA" id="ARBA00023136"/>
    </source>
</evidence>
<keyword evidence="4" id="KW-0547">Nucleotide-binding</keyword>
<dbReference type="Gene3D" id="1.20.1560.10">
    <property type="entry name" value="ABC transporter type 1, transmembrane domain"/>
    <property type="match status" value="1"/>
</dbReference>
<keyword evidence="6 8" id="KW-1133">Transmembrane helix</keyword>
<dbReference type="Gene3D" id="3.40.50.300">
    <property type="entry name" value="P-loop containing nucleotide triphosphate hydrolases"/>
    <property type="match status" value="1"/>
</dbReference>
<dbReference type="EC" id="3.6.3.-" evidence="11"/>
<keyword evidence="2" id="KW-0813">Transport</keyword>
<dbReference type="SUPFAM" id="SSF52540">
    <property type="entry name" value="P-loop containing nucleoside triphosphate hydrolases"/>
    <property type="match status" value="1"/>
</dbReference>
<dbReference type="AlphaFoldDB" id="A0A498QCY0"/>
<dbReference type="Pfam" id="PF00005">
    <property type="entry name" value="ABC_tran"/>
    <property type="match status" value="1"/>
</dbReference>
<evidence type="ECO:0000256" key="2">
    <source>
        <dbReference type="ARBA" id="ARBA00022448"/>
    </source>
</evidence>
<evidence type="ECO:0000259" key="9">
    <source>
        <dbReference type="PROSITE" id="PS50893"/>
    </source>
</evidence>
<dbReference type="Proteomes" id="UP000273307">
    <property type="component" value="Unassembled WGS sequence"/>
</dbReference>
<feature type="transmembrane region" description="Helical" evidence="8">
    <location>
        <begin position="182"/>
        <end position="203"/>
    </location>
</feature>
<evidence type="ECO:0000313" key="12">
    <source>
        <dbReference type="Proteomes" id="UP000273307"/>
    </source>
</evidence>